<organism evidence="3 4">
    <name type="scientific">Halomonas huangheensis</name>
    <dbReference type="NCBI Taxonomy" id="1178482"/>
    <lineage>
        <taxon>Bacteria</taxon>
        <taxon>Pseudomonadati</taxon>
        <taxon>Pseudomonadota</taxon>
        <taxon>Gammaproteobacteria</taxon>
        <taxon>Oceanospirillales</taxon>
        <taxon>Halomonadaceae</taxon>
        <taxon>Halomonas</taxon>
    </lineage>
</organism>
<protein>
    <recommendedName>
        <fullName evidence="2">Oxidoreductase molybdopterin-binding domain-containing protein</fullName>
    </recommendedName>
</protein>
<dbReference type="Proteomes" id="UP000019113">
    <property type="component" value="Unassembled WGS sequence"/>
</dbReference>
<sequence>MRARCIRQVILAAALMLLMSPAMAAIAPPKGPVLLKVTGNIHHTNVGGELWLDREMLKELPWHTIVTDTPWHRKPSRFEGPLLRSVLEMAGAESDMVEIHALNDFFAELPVSDTENYDVILAMKRNGEQMTIRHFGPLFVLYPFDDHPELKNEAIQFRSVWQVNQIKVL</sequence>
<feature type="signal peptide" evidence="1">
    <location>
        <begin position="1"/>
        <end position="24"/>
    </location>
</feature>
<dbReference type="STRING" id="1178482.AR456_15290"/>
<name>W1NAB1_9GAMM</name>
<dbReference type="Pfam" id="PF00174">
    <property type="entry name" value="Oxidored_molyb"/>
    <property type="match status" value="1"/>
</dbReference>
<evidence type="ECO:0000256" key="1">
    <source>
        <dbReference type="SAM" id="SignalP"/>
    </source>
</evidence>
<dbReference type="SUPFAM" id="SSF56524">
    <property type="entry name" value="Oxidoreductase molybdopterin-binding domain"/>
    <property type="match status" value="1"/>
</dbReference>
<accession>W1NAB1</accession>
<keyword evidence="4" id="KW-1185">Reference proteome</keyword>
<dbReference type="KEGG" id="hhu:AR456_15290"/>
<evidence type="ECO:0000313" key="4">
    <source>
        <dbReference type="Proteomes" id="UP000019113"/>
    </source>
</evidence>
<dbReference type="EMBL" id="AVBC01000020">
    <property type="protein sequence ID" value="ERL51840.1"/>
    <property type="molecule type" value="Genomic_DNA"/>
</dbReference>
<reference evidence="3 4" key="1">
    <citation type="submission" date="2013-08" db="EMBL/GenBank/DDBJ databases">
        <title>draft genome of Halomonas huanghegensis, strain BJGMM-B45T.</title>
        <authorList>
            <person name="Miao C."/>
            <person name="Wan Y."/>
            <person name="Jin W."/>
        </authorList>
    </citation>
    <scope>NUCLEOTIDE SEQUENCE [LARGE SCALE GENOMIC DNA]</scope>
    <source>
        <strain evidence="3 4">BJGMM-B45</strain>
    </source>
</reference>
<keyword evidence="1" id="KW-0732">Signal</keyword>
<gene>
    <name evidence="3" type="ORF">BJB45_11790</name>
</gene>
<feature type="domain" description="Oxidoreductase molybdopterin-binding" evidence="2">
    <location>
        <begin position="68"/>
        <end position="142"/>
    </location>
</feature>
<dbReference type="PATRIC" id="fig|1178482.3.peg.1520"/>
<dbReference type="InterPro" id="IPR036374">
    <property type="entry name" value="OxRdtase_Mopterin-bd_sf"/>
</dbReference>
<feature type="chain" id="PRO_5009977469" description="Oxidoreductase molybdopterin-binding domain-containing protein" evidence="1">
    <location>
        <begin position="25"/>
        <end position="169"/>
    </location>
</feature>
<evidence type="ECO:0000313" key="3">
    <source>
        <dbReference type="EMBL" id="ERL51840.1"/>
    </source>
</evidence>
<dbReference type="AlphaFoldDB" id="W1NAB1"/>
<dbReference type="RefSeq" id="WP_021818476.1">
    <property type="nucleotide sequence ID" value="NZ_AVBC01000020.1"/>
</dbReference>
<comment type="caution">
    <text evidence="3">The sequence shown here is derived from an EMBL/GenBank/DDBJ whole genome shotgun (WGS) entry which is preliminary data.</text>
</comment>
<dbReference type="InterPro" id="IPR000572">
    <property type="entry name" value="OxRdtase_Mopterin-bd_dom"/>
</dbReference>
<proteinExistence type="predicted"/>
<dbReference type="Gene3D" id="3.90.420.10">
    <property type="entry name" value="Oxidoreductase, molybdopterin-binding domain"/>
    <property type="match status" value="1"/>
</dbReference>
<evidence type="ECO:0000259" key="2">
    <source>
        <dbReference type="Pfam" id="PF00174"/>
    </source>
</evidence>
<dbReference type="OrthoDB" id="9798763at2"/>
<dbReference type="eggNOG" id="COG3915">
    <property type="taxonomic scope" value="Bacteria"/>
</dbReference>